<dbReference type="Gene3D" id="3.40.50.300">
    <property type="entry name" value="P-loop containing nucleotide triphosphate hydrolases"/>
    <property type="match status" value="1"/>
</dbReference>
<dbReference type="Pfam" id="PF13555">
    <property type="entry name" value="AAA_29"/>
    <property type="match status" value="1"/>
</dbReference>
<keyword evidence="2" id="KW-0813">Transport</keyword>
<proteinExistence type="inferred from homology"/>
<dbReference type="PANTHER" id="PTHR48042">
    <property type="entry name" value="ABC TRANSPORTER G FAMILY MEMBER 11"/>
    <property type="match status" value="1"/>
</dbReference>
<evidence type="ECO:0000256" key="2">
    <source>
        <dbReference type="ARBA" id="ARBA00022448"/>
    </source>
</evidence>
<reference evidence="3 4" key="1">
    <citation type="journal article" date="2014" name="Nat. Genet.">
        <title>Genome sequence of the hot pepper provides insights into the evolution of pungency in Capsicum species.</title>
        <authorList>
            <person name="Kim S."/>
            <person name="Park M."/>
            <person name="Yeom S.I."/>
            <person name="Kim Y.M."/>
            <person name="Lee J.M."/>
            <person name="Lee H.A."/>
            <person name="Seo E."/>
            <person name="Choi J."/>
            <person name="Cheong K."/>
            <person name="Kim K.T."/>
            <person name="Jung K."/>
            <person name="Lee G.W."/>
            <person name="Oh S.K."/>
            <person name="Bae C."/>
            <person name="Kim S.B."/>
            <person name="Lee H.Y."/>
            <person name="Kim S.Y."/>
            <person name="Kim M.S."/>
            <person name="Kang B.C."/>
            <person name="Jo Y.D."/>
            <person name="Yang H.B."/>
            <person name="Jeong H.J."/>
            <person name="Kang W.H."/>
            <person name="Kwon J.K."/>
            <person name="Shin C."/>
            <person name="Lim J.Y."/>
            <person name="Park J.H."/>
            <person name="Huh J.H."/>
            <person name="Kim J.S."/>
            <person name="Kim B.D."/>
            <person name="Cohen O."/>
            <person name="Paran I."/>
            <person name="Suh M.C."/>
            <person name="Lee S.B."/>
            <person name="Kim Y.K."/>
            <person name="Shin Y."/>
            <person name="Noh S.J."/>
            <person name="Park J."/>
            <person name="Seo Y.S."/>
            <person name="Kwon S.Y."/>
            <person name="Kim H.A."/>
            <person name="Park J.M."/>
            <person name="Kim H.J."/>
            <person name="Choi S.B."/>
            <person name="Bosland P.W."/>
            <person name="Reeves G."/>
            <person name="Jo S.H."/>
            <person name="Lee B.W."/>
            <person name="Cho H.T."/>
            <person name="Choi H.S."/>
            <person name="Lee M.S."/>
            <person name="Yu Y."/>
            <person name="Do Choi Y."/>
            <person name="Park B.S."/>
            <person name="van Deynze A."/>
            <person name="Ashrafi H."/>
            <person name="Hill T."/>
            <person name="Kim W.T."/>
            <person name="Pai H.S."/>
            <person name="Ahn H.K."/>
            <person name="Yeam I."/>
            <person name="Giovannoni J.J."/>
            <person name="Rose J.K."/>
            <person name="Sorensen I."/>
            <person name="Lee S.J."/>
            <person name="Kim R.W."/>
            <person name="Choi I.Y."/>
            <person name="Choi B.S."/>
            <person name="Lim J.S."/>
            <person name="Lee Y.H."/>
            <person name="Choi D."/>
        </authorList>
    </citation>
    <scope>NUCLEOTIDE SEQUENCE [LARGE SCALE GENOMIC DNA]</scope>
    <source>
        <strain evidence="4">cv. CM334</strain>
    </source>
</reference>
<reference evidence="3 4" key="2">
    <citation type="journal article" date="2017" name="Genome Biol.">
        <title>New reference genome sequences of hot pepper reveal the massive evolution of plant disease-resistance genes by retroduplication.</title>
        <authorList>
            <person name="Kim S."/>
            <person name="Park J."/>
            <person name="Yeom S.I."/>
            <person name="Kim Y.M."/>
            <person name="Seo E."/>
            <person name="Kim K.T."/>
            <person name="Kim M.S."/>
            <person name="Lee J.M."/>
            <person name="Cheong K."/>
            <person name="Shin H.S."/>
            <person name="Kim S.B."/>
            <person name="Han K."/>
            <person name="Lee J."/>
            <person name="Park M."/>
            <person name="Lee H.A."/>
            <person name="Lee H.Y."/>
            <person name="Lee Y."/>
            <person name="Oh S."/>
            <person name="Lee J.H."/>
            <person name="Choi E."/>
            <person name="Choi E."/>
            <person name="Lee S.E."/>
            <person name="Jeon J."/>
            <person name="Kim H."/>
            <person name="Choi G."/>
            <person name="Song H."/>
            <person name="Lee J."/>
            <person name="Lee S.C."/>
            <person name="Kwon J.K."/>
            <person name="Lee H.Y."/>
            <person name="Koo N."/>
            <person name="Hong Y."/>
            <person name="Kim R.W."/>
            <person name="Kang W.H."/>
            <person name="Huh J.H."/>
            <person name="Kang B.C."/>
            <person name="Yang T.J."/>
            <person name="Lee Y.H."/>
            <person name="Bennetzen J.L."/>
            <person name="Choi D."/>
        </authorList>
    </citation>
    <scope>NUCLEOTIDE SEQUENCE [LARGE SCALE GENOMIC DNA]</scope>
    <source>
        <strain evidence="4">cv. CM334</strain>
    </source>
</reference>
<evidence type="ECO:0000313" key="3">
    <source>
        <dbReference type="EMBL" id="PHT79375.1"/>
    </source>
</evidence>
<dbReference type="Proteomes" id="UP000222542">
    <property type="component" value="Unassembled WGS sequence"/>
</dbReference>
<dbReference type="EMBL" id="AYRZ02000006">
    <property type="protein sequence ID" value="PHT79375.1"/>
    <property type="molecule type" value="Genomic_DNA"/>
</dbReference>
<organism evidence="3 4">
    <name type="scientific">Capsicum annuum</name>
    <name type="common">Capsicum pepper</name>
    <dbReference type="NCBI Taxonomy" id="4072"/>
    <lineage>
        <taxon>Eukaryota</taxon>
        <taxon>Viridiplantae</taxon>
        <taxon>Streptophyta</taxon>
        <taxon>Embryophyta</taxon>
        <taxon>Tracheophyta</taxon>
        <taxon>Spermatophyta</taxon>
        <taxon>Magnoliopsida</taxon>
        <taxon>eudicotyledons</taxon>
        <taxon>Gunneridae</taxon>
        <taxon>Pentapetalae</taxon>
        <taxon>asterids</taxon>
        <taxon>lamiids</taxon>
        <taxon>Solanales</taxon>
        <taxon>Solanaceae</taxon>
        <taxon>Solanoideae</taxon>
        <taxon>Capsiceae</taxon>
        <taxon>Capsicum</taxon>
    </lineage>
</organism>
<comment type="caution">
    <text evidence="3">The sequence shown here is derived from an EMBL/GenBank/DDBJ whole genome shotgun (WGS) entry which is preliminary data.</text>
</comment>
<evidence type="ECO:0000256" key="1">
    <source>
        <dbReference type="ARBA" id="ARBA00005814"/>
    </source>
</evidence>
<name>A0A2G2ZBX2_CAPAN</name>
<dbReference type="InterPro" id="IPR052215">
    <property type="entry name" value="Plant_ABCG"/>
</dbReference>
<gene>
    <name evidence="3" type="ORF">T459_17427</name>
</gene>
<evidence type="ECO:0000313" key="4">
    <source>
        <dbReference type="Proteomes" id="UP000222542"/>
    </source>
</evidence>
<protein>
    <recommendedName>
        <fullName evidence="5">ABC transporter domain-containing protein</fullName>
    </recommendedName>
</protein>
<dbReference type="AlphaFoldDB" id="A0A2G2ZBX2"/>
<dbReference type="InterPro" id="IPR027417">
    <property type="entry name" value="P-loop_NTPase"/>
</dbReference>
<sequence>MPLDDDEMMEIEEANEPQGRYGIVYAHLSWKDVNVMVTLNNGDTRNVLGGLTGYAEPGTFTALMGPSGSGKSTLLDALDVLLYAS</sequence>
<keyword evidence="4" id="KW-1185">Reference proteome</keyword>
<accession>A0A2G2ZBX2</accession>
<dbReference type="PANTHER" id="PTHR48042:SF3">
    <property type="entry name" value="ABC TRANSPORTER DOMAIN-CONTAINING PROTEIN"/>
    <property type="match status" value="1"/>
</dbReference>
<comment type="similarity">
    <text evidence="1">Belongs to the ABC transporter superfamily. ABCG family. Eye pigment precursor importer (TC 3.A.1.204) subfamily.</text>
</comment>
<dbReference type="Gramene" id="PHT79375">
    <property type="protein sequence ID" value="PHT79375"/>
    <property type="gene ID" value="T459_17427"/>
</dbReference>
<evidence type="ECO:0008006" key="5">
    <source>
        <dbReference type="Google" id="ProtNLM"/>
    </source>
</evidence>
<dbReference type="SUPFAM" id="SSF52540">
    <property type="entry name" value="P-loop containing nucleoside triphosphate hydrolases"/>
    <property type="match status" value="1"/>
</dbReference>